<name>A0AAD7ZIP0_DIPPU</name>
<evidence type="ECO:0000313" key="4">
    <source>
        <dbReference type="EMBL" id="KAJ9581405.1"/>
    </source>
</evidence>
<evidence type="ECO:0000256" key="3">
    <source>
        <dbReference type="ARBA" id="ARBA00022691"/>
    </source>
</evidence>
<feature type="non-terminal residue" evidence="4">
    <location>
        <position position="171"/>
    </location>
</feature>
<evidence type="ECO:0000256" key="1">
    <source>
        <dbReference type="ARBA" id="ARBA00022603"/>
    </source>
</evidence>
<dbReference type="InterPro" id="IPR011990">
    <property type="entry name" value="TPR-like_helical_dom_sf"/>
</dbReference>
<reference evidence="4" key="1">
    <citation type="journal article" date="2023" name="IScience">
        <title>Live-bearing cockroach genome reveals convergent evolutionary mechanisms linked to viviparity in insects and beyond.</title>
        <authorList>
            <person name="Fouks B."/>
            <person name="Harrison M.C."/>
            <person name="Mikhailova A.A."/>
            <person name="Marchal E."/>
            <person name="English S."/>
            <person name="Carruthers M."/>
            <person name="Jennings E.C."/>
            <person name="Chiamaka E.L."/>
            <person name="Frigard R.A."/>
            <person name="Pippel M."/>
            <person name="Attardo G.M."/>
            <person name="Benoit J.B."/>
            <person name="Bornberg-Bauer E."/>
            <person name="Tobe S.S."/>
        </authorList>
    </citation>
    <scope>NUCLEOTIDE SEQUENCE</scope>
    <source>
        <strain evidence="4">Stay&amp;Tobe</strain>
    </source>
</reference>
<dbReference type="PANTHER" id="PTHR46165">
    <property type="entry name" value="SET AND MYND DOMAIN-CONTAINING PROTEIN 4"/>
    <property type="match status" value="1"/>
</dbReference>
<keyword evidence="1" id="KW-0489">Methyltransferase</keyword>
<keyword evidence="2" id="KW-0808">Transferase</keyword>
<dbReference type="EMBL" id="JASPKZ010007929">
    <property type="protein sequence ID" value="KAJ9581405.1"/>
    <property type="molecule type" value="Genomic_DNA"/>
</dbReference>
<sequence>MDPTNNCDIPISTVIIRLIEKGVFLRLNNEFKKLTKNSERVKYATDVLKRYNLLPDEMEMKVKSLEKSVELRNSGNKAFVKKDNKGAILLYTKSIAAAPFPTENANDALAIAFANRSAVLFRLGKYKLCLQDISQALKYNYPNKLVYKLFERQGKCLRHLGTNKDATNSIN</sequence>
<reference evidence="4" key="2">
    <citation type="submission" date="2023-05" db="EMBL/GenBank/DDBJ databases">
        <authorList>
            <person name="Fouks B."/>
        </authorList>
    </citation>
    <scope>NUCLEOTIDE SEQUENCE</scope>
    <source>
        <strain evidence="4">Stay&amp;Tobe</strain>
        <tissue evidence="4">Testes</tissue>
    </source>
</reference>
<dbReference type="Proteomes" id="UP001233999">
    <property type="component" value="Unassembled WGS sequence"/>
</dbReference>
<protein>
    <submittedName>
        <fullName evidence="4">Uncharacterized protein</fullName>
    </submittedName>
</protein>
<dbReference type="AlphaFoldDB" id="A0AAD7ZIP0"/>
<proteinExistence type="predicted"/>
<dbReference type="SUPFAM" id="SSF48452">
    <property type="entry name" value="TPR-like"/>
    <property type="match status" value="1"/>
</dbReference>
<accession>A0AAD7ZIP0</accession>
<organism evidence="4 5">
    <name type="scientific">Diploptera punctata</name>
    <name type="common">Pacific beetle cockroach</name>
    <dbReference type="NCBI Taxonomy" id="6984"/>
    <lineage>
        <taxon>Eukaryota</taxon>
        <taxon>Metazoa</taxon>
        <taxon>Ecdysozoa</taxon>
        <taxon>Arthropoda</taxon>
        <taxon>Hexapoda</taxon>
        <taxon>Insecta</taxon>
        <taxon>Pterygota</taxon>
        <taxon>Neoptera</taxon>
        <taxon>Polyneoptera</taxon>
        <taxon>Dictyoptera</taxon>
        <taxon>Blattodea</taxon>
        <taxon>Blaberoidea</taxon>
        <taxon>Blaberidae</taxon>
        <taxon>Diplopterinae</taxon>
        <taxon>Diploptera</taxon>
    </lineage>
</organism>
<dbReference type="GO" id="GO:0008168">
    <property type="term" value="F:methyltransferase activity"/>
    <property type="evidence" value="ECO:0007669"/>
    <property type="project" value="UniProtKB-KW"/>
</dbReference>
<dbReference type="GO" id="GO:0005634">
    <property type="term" value="C:nucleus"/>
    <property type="evidence" value="ECO:0007669"/>
    <property type="project" value="TreeGrafter"/>
</dbReference>
<dbReference type="GO" id="GO:0042826">
    <property type="term" value="F:histone deacetylase binding"/>
    <property type="evidence" value="ECO:0007669"/>
    <property type="project" value="TreeGrafter"/>
</dbReference>
<dbReference type="GO" id="GO:0005737">
    <property type="term" value="C:cytoplasm"/>
    <property type="evidence" value="ECO:0007669"/>
    <property type="project" value="TreeGrafter"/>
</dbReference>
<keyword evidence="3" id="KW-0949">S-adenosyl-L-methionine</keyword>
<keyword evidence="5" id="KW-1185">Reference proteome</keyword>
<gene>
    <name evidence="4" type="ORF">L9F63_023420</name>
</gene>
<comment type="caution">
    <text evidence="4">The sequence shown here is derived from an EMBL/GenBank/DDBJ whole genome shotgun (WGS) entry which is preliminary data.</text>
</comment>
<dbReference type="InterPro" id="IPR052097">
    <property type="entry name" value="SET-MYND_domain_protein"/>
</dbReference>
<evidence type="ECO:0000256" key="2">
    <source>
        <dbReference type="ARBA" id="ARBA00022679"/>
    </source>
</evidence>
<dbReference type="Gene3D" id="1.25.40.10">
    <property type="entry name" value="Tetratricopeptide repeat domain"/>
    <property type="match status" value="1"/>
</dbReference>
<evidence type="ECO:0000313" key="5">
    <source>
        <dbReference type="Proteomes" id="UP001233999"/>
    </source>
</evidence>
<dbReference type="PANTHER" id="PTHR46165:SF2">
    <property type="entry name" value="SET AND MYND DOMAIN-CONTAINING PROTEIN 4"/>
    <property type="match status" value="1"/>
</dbReference>
<dbReference type="GO" id="GO:0032259">
    <property type="term" value="P:methylation"/>
    <property type="evidence" value="ECO:0007669"/>
    <property type="project" value="UniProtKB-KW"/>
</dbReference>